<dbReference type="PROSITE" id="PS50011">
    <property type="entry name" value="PROTEIN_KINASE_DOM"/>
    <property type="match status" value="1"/>
</dbReference>
<keyword evidence="2" id="KW-0597">Phosphoprotein</keyword>
<evidence type="ECO:0000256" key="2">
    <source>
        <dbReference type="ARBA" id="ARBA00022553"/>
    </source>
</evidence>
<dbReference type="PROSITE" id="PS00108">
    <property type="entry name" value="PROTEIN_KINASE_ST"/>
    <property type="match status" value="1"/>
</dbReference>
<evidence type="ECO:0000256" key="8">
    <source>
        <dbReference type="RuleBase" id="RU000304"/>
    </source>
</evidence>
<proteinExistence type="inferred from homology"/>
<evidence type="ECO:0000256" key="4">
    <source>
        <dbReference type="ARBA" id="ARBA00022741"/>
    </source>
</evidence>
<keyword evidence="6 7" id="KW-0067">ATP-binding</keyword>
<dbReference type="SMART" id="SM00220">
    <property type="entry name" value="S_TKc"/>
    <property type="match status" value="1"/>
</dbReference>
<dbReference type="SUPFAM" id="SSF56112">
    <property type="entry name" value="Protein kinase-like (PK-like)"/>
    <property type="match status" value="1"/>
</dbReference>
<gene>
    <name evidence="10" type="ORF">ARMOST_06775</name>
</gene>
<reference evidence="11" key="1">
    <citation type="journal article" date="2017" name="Nat. Ecol. Evol.">
        <title>Genome expansion and lineage-specific genetic innovations in the forest pathogenic fungi Armillaria.</title>
        <authorList>
            <person name="Sipos G."/>
            <person name="Prasanna A.N."/>
            <person name="Walter M.C."/>
            <person name="O'Connor E."/>
            <person name="Balint B."/>
            <person name="Krizsan K."/>
            <person name="Kiss B."/>
            <person name="Hess J."/>
            <person name="Varga T."/>
            <person name="Slot J."/>
            <person name="Riley R."/>
            <person name="Boka B."/>
            <person name="Rigling D."/>
            <person name="Barry K."/>
            <person name="Lee J."/>
            <person name="Mihaltcheva S."/>
            <person name="LaButti K."/>
            <person name="Lipzen A."/>
            <person name="Waldron R."/>
            <person name="Moloney N.M."/>
            <person name="Sperisen C."/>
            <person name="Kredics L."/>
            <person name="Vagvoelgyi C."/>
            <person name="Patrignani A."/>
            <person name="Fitzpatrick D."/>
            <person name="Nagy I."/>
            <person name="Doyle S."/>
            <person name="Anderson J.B."/>
            <person name="Grigoriev I.V."/>
            <person name="Gueldener U."/>
            <person name="Muensterkoetter M."/>
            <person name="Nagy L.G."/>
        </authorList>
    </citation>
    <scope>NUCLEOTIDE SEQUENCE [LARGE SCALE GENOMIC DNA]</scope>
    <source>
        <strain evidence="11">C18/9</strain>
    </source>
</reference>
<organism evidence="10 11">
    <name type="scientific">Armillaria ostoyae</name>
    <name type="common">Armillaria root rot fungus</name>
    <dbReference type="NCBI Taxonomy" id="47428"/>
    <lineage>
        <taxon>Eukaryota</taxon>
        <taxon>Fungi</taxon>
        <taxon>Dikarya</taxon>
        <taxon>Basidiomycota</taxon>
        <taxon>Agaricomycotina</taxon>
        <taxon>Agaricomycetes</taxon>
        <taxon>Agaricomycetidae</taxon>
        <taxon>Agaricales</taxon>
        <taxon>Marasmiineae</taxon>
        <taxon>Physalacriaceae</taxon>
        <taxon>Armillaria</taxon>
    </lineage>
</organism>
<dbReference type="InterPro" id="IPR011009">
    <property type="entry name" value="Kinase-like_dom_sf"/>
</dbReference>
<comment type="similarity">
    <text evidence="8">Belongs to the protein kinase superfamily.</text>
</comment>
<dbReference type="OMA" id="CYILMEH"/>
<protein>
    <recommendedName>
        <fullName evidence="9">Protein kinase domain-containing protein</fullName>
    </recommendedName>
</protein>
<evidence type="ECO:0000256" key="7">
    <source>
        <dbReference type="PROSITE-ProRule" id="PRU10141"/>
    </source>
</evidence>
<dbReference type="Pfam" id="PF00069">
    <property type="entry name" value="Pkinase"/>
    <property type="match status" value="1"/>
</dbReference>
<evidence type="ECO:0000313" key="10">
    <source>
        <dbReference type="EMBL" id="SJL03420.1"/>
    </source>
</evidence>
<dbReference type="OrthoDB" id="4062651at2759"/>
<dbReference type="GO" id="GO:0005524">
    <property type="term" value="F:ATP binding"/>
    <property type="evidence" value="ECO:0007669"/>
    <property type="project" value="UniProtKB-UniRule"/>
</dbReference>
<dbReference type="STRING" id="47428.A0A284R3X0"/>
<dbReference type="InterPro" id="IPR017441">
    <property type="entry name" value="Protein_kinase_ATP_BS"/>
</dbReference>
<dbReference type="Gene3D" id="3.30.200.20">
    <property type="entry name" value="Phosphorylase Kinase, domain 1"/>
    <property type="match status" value="1"/>
</dbReference>
<dbReference type="EMBL" id="FUEG01000004">
    <property type="protein sequence ID" value="SJL03420.1"/>
    <property type="molecule type" value="Genomic_DNA"/>
</dbReference>
<dbReference type="Gene3D" id="1.10.510.10">
    <property type="entry name" value="Transferase(Phosphotransferase) domain 1"/>
    <property type="match status" value="1"/>
</dbReference>
<keyword evidence="4 7" id="KW-0547">Nucleotide-binding</keyword>
<evidence type="ECO:0000259" key="9">
    <source>
        <dbReference type="PROSITE" id="PS50011"/>
    </source>
</evidence>
<keyword evidence="1 8" id="KW-0723">Serine/threonine-protein kinase</keyword>
<keyword evidence="3" id="KW-0808">Transferase</keyword>
<keyword evidence="5" id="KW-0418">Kinase</keyword>
<evidence type="ECO:0000256" key="5">
    <source>
        <dbReference type="ARBA" id="ARBA00022777"/>
    </source>
</evidence>
<evidence type="ECO:0000313" key="11">
    <source>
        <dbReference type="Proteomes" id="UP000219338"/>
    </source>
</evidence>
<evidence type="ECO:0000256" key="6">
    <source>
        <dbReference type="ARBA" id="ARBA00022840"/>
    </source>
</evidence>
<evidence type="ECO:0000256" key="1">
    <source>
        <dbReference type="ARBA" id="ARBA00022527"/>
    </source>
</evidence>
<dbReference type="AlphaFoldDB" id="A0A284R3X0"/>
<dbReference type="GO" id="GO:0004674">
    <property type="term" value="F:protein serine/threonine kinase activity"/>
    <property type="evidence" value="ECO:0007669"/>
    <property type="project" value="UniProtKB-KW"/>
</dbReference>
<accession>A0A284R3X0</accession>
<feature type="domain" description="Protein kinase" evidence="9">
    <location>
        <begin position="101"/>
        <end position="372"/>
    </location>
</feature>
<sequence length="402" mass="45020">MFSKLFHVVKCLFQPAHCGREVQAKPWSVKAKSGLTDQDARGATHCRVVSAPASWTYAGTETLLSSVLSTVDSARSESPFPADVQNGHPLPKSLQIGPVTYEFMDTVGNGATAQVILARESDSRARVIVVKALDKSNYVLDGIPLIEDGRPRTAIGNHAAIREEIAILRDIRRIQCPFFAEILDYRQDMHWCYILMEHYPQPLVSRLRDLSEANQSIDPDLVKLYCAQLITAVNMLHDSMIFHRDIKPENVMIDARGHLKLIDFGLASRGRFIIESDGRGSVSYMAPEVVPKYKGASHQADLADVYSLGVVFAELFTCPNHKDIFTDFGSLHIPPRFWERFDAHAADMVHSMIKDVAGERSTTRAILNHAYFEGMDRSDVLNLRLEPSYKPAPRQYTEPIPS</sequence>
<name>A0A284R3X0_ARMOS</name>
<dbReference type="InterPro" id="IPR000719">
    <property type="entry name" value="Prot_kinase_dom"/>
</dbReference>
<dbReference type="PROSITE" id="PS00107">
    <property type="entry name" value="PROTEIN_KINASE_ATP"/>
    <property type="match status" value="1"/>
</dbReference>
<keyword evidence="11" id="KW-1185">Reference proteome</keyword>
<feature type="binding site" evidence="7">
    <location>
        <position position="131"/>
    </location>
    <ligand>
        <name>ATP</name>
        <dbReference type="ChEBI" id="CHEBI:30616"/>
    </ligand>
</feature>
<evidence type="ECO:0000256" key="3">
    <source>
        <dbReference type="ARBA" id="ARBA00022679"/>
    </source>
</evidence>
<dbReference type="Proteomes" id="UP000219338">
    <property type="component" value="Unassembled WGS sequence"/>
</dbReference>
<dbReference type="PANTHER" id="PTHR24351">
    <property type="entry name" value="RIBOSOMAL PROTEIN S6 KINASE"/>
    <property type="match status" value="1"/>
</dbReference>
<dbReference type="InterPro" id="IPR008271">
    <property type="entry name" value="Ser/Thr_kinase_AS"/>
</dbReference>